<evidence type="ECO:0000313" key="2">
    <source>
        <dbReference type="EMBL" id="MBD3323010.1"/>
    </source>
</evidence>
<feature type="domain" description="DHHA1" evidence="1">
    <location>
        <begin position="49"/>
        <end position="127"/>
    </location>
</feature>
<dbReference type="AlphaFoldDB" id="A0A9D5Q3Z2"/>
<evidence type="ECO:0000259" key="1">
    <source>
        <dbReference type="Pfam" id="PF02272"/>
    </source>
</evidence>
<proteinExistence type="predicted"/>
<dbReference type="InterPro" id="IPR003156">
    <property type="entry name" value="DHHA1_dom"/>
</dbReference>
<protein>
    <recommendedName>
        <fullName evidence="1">DHHA1 domain-containing protein</fullName>
    </recommendedName>
</protein>
<dbReference type="Proteomes" id="UP000649604">
    <property type="component" value="Unassembled WGS sequence"/>
</dbReference>
<name>A0A9D5Q3Z2_9BACT</name>
<organism evidence="2 3">
    <name type="scientific">candidate division KSB3 bacterium</name>
    <dbReference type="NCBI Taxonomy" id="2044937"/>
    <lineage>
        <taxon>Bacteria</taxon>
        <taxon>candidate division KSB3</taxon>
    </lineage>
</organism>
<dbReference type="PANTHER" id="PTHR47618:SF1">
    <property type="entry name" value="BIFUNCTIONAL OLIGORIBONUCLEASE AND PAP PHOSPHATASE NRNA"/>
    <property type="match status" value="1"/>
</dbReference>
<sequence length="131" mass="14482">MVKPFSAIQLLAGVLQHLQRDASGEIIWGVITQELLRRTHSRLEEDEGIITQYAFTRGTKVAVLFKEVSASEVKMSFRSRGALDVGQFAHYISPGQGGGHQRAAGCTLQGTLPEVQERVIAALQEELQHQR</sequence>
<comment type="caution">
    <text evidence="2">The sequence shown here is derived from an EMBL/GenBank/DDBJ whole genome shotgun (WGS) entry which is preliminary data.</text>
</comment>
<dbReference type="EMBL" id="WJJP01000011">
    <property type="protein sequence ID" value="MBD3323010.1"/>
    <property type="molecule type" value="Genomic_DNA"/>
</dbReference>
<dbReference type="PANTHER" id="PTHR47618">
    <property type="entry name" value="BIFUNCTIONAL OLIGORIBONUCLEASE AND PAP PHOSPHATASE NRNA"/>
    <property type="match status" value="1"/>
</dbReference>
<accession>A0A9D5Q3Z2</accession>
<dbReference type="SUPFAM" id="SSF64182">
    <property type="entry name" value="DHH phosphoesterases"/>
    <property type="match status" value="1"/>
</dbReference>
<dbReference type="Pfam" id="PF02272">
    <property type="entry name" value="DHHA1"/>
    <property type="match status" value="1"/>
</dbReference>
<evidence type="ECO:0000313" key="3">
    <source>
        <dbReference type="Proteomes" id="UP000649604"/>
    </source>
</evidence>
<dbReference type="GO" id="GO:0003676">
    <property type="term" value="F:nucleic acid binding"/>
    <property type="evidence" value="ECO:0007669"/>
    <property type="project" value="InterPro"/>
</dbReference>
<dbReference type="InterPro" id="IPR051319">
    <property type="entry name" value="Oligoribo/pAp-PDE_c-di-AMP_PDE"/>
</dbReference>
<reference evidence="2" key="1">
    <citation type="submission" date="2019-11" db="EMBL/GenBank/DDBJ databases">
        <title>Microbial mats filling the niche in hypersaline microbial mats.</title>
        <authorList>
            <person name="Wong H.L."/>
            <person name="Macleod F.I."/>
            <person name="White R.A. III"/>
            <person name="Burns B.P."/>
        </authorList>
    </citation>
    <scope>NUCLEOTIDE SEQUENCE</scope>
    <source>
        <strain evidence="2">Rbin_158</strain>
    </source>
</reference>
<dbReference type="Gene3D" id="3.10.310.30">
    <property type="match status" value="1"/>
</dbReference>
<gene>
    <name evidence="2" type="ORF">GF339_00405</name>
</gene>
<dbReference type="InterPro" id="IPR038763">
    <property type="entry name" value="DHH_sf"/>
</dbReference>